<keyword evidence="2" id="KW-1185">Reference proteome</keyword>
<dbReference type="Pfam" id="PF00300">
    <property type="entry name" value="His_Phos_1"/>
    <property type="match status" value="1"/>
</dbReference>
<dbReference type="STRING" id="89524.SAMN05444370_11153"/>
<proteinExistence type="predicted"/>
<evidence type="ECO:0000313" key="2">
    <source>
        <dbReference type="Proteomes" id="UP000198703"/>
    </source>
</evidence>
<dbReference type="RefSeq" id="WP_093254811.1">
    <property type="nucleotide sequence ID" value="NZ_FNQM01000011.1"/>
</dbReference>
<dbReference type="OrthoDB" id="9810154at2"/>
<organism evidence="1 2">
    <name type="scientific">Rubrimonas cliftonensis</name>
    <dbReference type="NCBI Taxonomy" id="89524"/>
    <lineage>
        <taxon>Bacteria</taxon>
        <taxon>Pseudomonadati</taxon>
        <taxon>Pseudomonadota</taxon>
        <taxon>Alphaproteobacteria</taxon>
        <taxon>Rhodobacterales</taxon>
        <taxon>Paracoccaceae</taxon>
        <taxon>Rubrimonas</taxon>
    </lineage>
</organism>
<dbReference type="PANTHER" id="PTHR47623">
    <property type="entry name" value="OS09G0287300 PROTEIN"/>
    <property type="match status" value="1"/>
</dbReference>
<reference evidence="1 2" key="1">
    <citation type="submission" date="2016-10" db="EMBL/GenBank/DDBJ databases">
        <authorList>
            <person name="de Groot N.N."/>
        </authorList>
    </citation>
    <scope>NUCLEOTIDE SEQUENCE [LARGE SCALE GENOMIC DNA]</scope>
    <source>
        <strain evidence="1 2">DSM 15345</strain>
    </source>
</reference>
<sequence>MRRLILLRHAKSSWSDPELDDHARPLNARGRRAAPMMGGWMREQGLAPDHVTMSDSARTQETWALASAAFDAPPEPLVTPLLYHADPATMLDALRAAPTEARTVLMIGHQPGVGGFARKLCRGEAPAQCARAFQHYPTAAAAVFEFDAASWSAVDWGAARFTAFACPRELV</sequence>
<dbReference type="CDD" id="cd07067">
    <property type="entry name" value="HP_PGM_like"/>
    <property type="match status" value="1"/>
</dbReference>
<dbReference type="AlphaFoldDB" id="A0A1H4DUI6"/>
<dbReference type="InterPro" id="IPR013078">
    <property type="entry name" value="His_Pase_superF_clade-1"/>
</dbReference>
<dbReference type="Gene3D" id="3.40.50.1240">
    <property type="entry name" value="Phosphoglycerate mutase-like"/>
    <property type="match status" value="1"/>
</dbReference>
<name>A0A1H4DUI6_9RHOB</name>
<protein>
    <submittedName>
        <fullName evidence="1">Phosphohistidine phosphatase</fullName>
    </submittedName>
</protein>
<accession>A0A1H4DUI6</accession>
<evidence type="ECO:0000313" key="1">
    <source>
        <dbReference type="EMBL" id="SEA76443.1"/>
    </source>
</evidence>
<dbReference type="EMBL" id="FNQM01000011">
    <property type="protein sequence ID" value="SEA76443.1"/>
    <property type="molecule type" value="Genomic_DNA"/>
</dbReference>
<gene>
    <name evidence="1" type="ORF">SAMN05444370_11153</name>
</gene>
<dbReference type="InterPro" id="IPR029033">
    <property type="entry name" value="His_PPase_superfam"/>
</dbReference>
<dbReference type="SUPFAM" id="SSF53254">
    <property type="entry name" value="Phosphoglycerate mutase-like"/>
    <property type="match status" value="1"/>
</dbReference>
<dbReference type="PANTHER" id="PTHR47623:SF1">
    <property type="entry name" value="OS09G0287300 PROTEIN"/>
    <property type="match status" value="1"/>
</dbReference>
<dbReference type="Proteomes" id="UP000198703">
    <property type="component" value="Unassembled WGS sequence"/>
</dbReference>